<dbReference type="PANTHER" id="PTHR37423:SF2">
    <property type="entry name" value="MEMBRANE-BOUND LYTIC MUREIN TRANSGLYCOSYLASE C"/>
    <property type="match status" value="1"/>
</dbReference>
<evidence type="ECO:0000256" key="1">
    <source>
        <dbReference type="ARBA" id="ARBA00007734"/>
    </source>
</evidence>
<dbReference type="Proteomes" id="UP001165444">
    <property type="component" value="Unassembled WGS sequence"/>
</dbReference>
<dbReference type="Gene3D" id="1.10.530.10">
    <property type="match status" value="1"/>
</dbReference>
<evidence type="ECO:0000256" key="2">
    <source>
        <dbReference type="SAM" id="SignalP"/>
    </source>
</evidence>
<protein>
    <submittedName>
        <fullName evidence="4">Lytic transglycosylase domain-containing protein</fullName>
    </submittedName>
</protein>
<reference evidence="4 5" key="1">
    <citation type="submission" date="2022-03" db="EMBL/GenBank/DDBJ databases">
        <title>Parabacteroides sp. nov. isolated from swine feces.</title>
        <authorList>
            <person name="Bak J.E."/>
        </authorList>
    </citation>
    <scope>NUCLEOTIDE SEQUENCE [LARGE SCALE GENOMIC DNA]</scope>
    <source>
        <strain evidence="4 5">AGMB00274</strain>
    </source>
</reference>
<dbReference type="InterPro" id="IPR000189">
    <property type="entry name" value="Transglyc_AS"/>
</dbReference>
<organism evidence="4 5">
    <name type="scientific">Parabacteroides faecalis</name>
    <dbReference type="NCBI Taxonomy" id="2924040"/>
    <lineage>
        <taxon>Bacteria</taxon>
        <taxon>Pseudomonadati</taxon>
        <taxon>Bacteroidota</taxon>
        <taxon>Bacteroidia</taxon>
        <taxon>Bacteroidales</taxon>
        <taxon>Tannerellaceae</taxon>
        <taxon>Parabacteroides</taxon>
    </lineage>
</organism>
<evidence type="ECO:0000313" key="4">
    <source>
        <dbReference type="EMBL" id="MCJ2380467.1"/>
    </source>
</evidence>
<dbReference type="InterPro" id="IPR023346">
    <property type="entry name" value="Lysozyme-like_dom_sf"/>
</dbReference>
<accession>A0ABT0C0D6</accession>
<keyword evidence="2" id="KW-0732">Signal</keyword>
<dbReference type="InterPro" id="IPR008258">
    <property type="entry name" value="Transglycosylase_SLT_dom_1"/>
</dbReference>
<evidence type="ECO:0000313" key="5">
    <source>
        <dbReference type="Proteomes" id="UP001165444"/>
    </source>
</evidence>
<evidence type="ECO:0000259" key="3">
    <source>
        <dbReference type="Pfam" id="PF01464"/>
    </source>
</evidence>
<feature type="chain" id="PRO_5047371059" evidence="2">
    <location>
        <begin position="25"/>
        <end position="320"/>
    </location>
</feature>
<keyword evidence="5" id="KW-1185">Reference proteome</keyword>
<dbReference type="CDD" id="cd16894">
    <property type="entry name" value="MltD-like"/>
    <property type="match status" value="1"/>
</dbReference>
<comment type="similarity">
    <text evidence="1">Belongs to the transglycosylase Slt family.</text>
</comment>
<proteinExistence type="inferred from homology"/>
<dbReference type="PANTHER" id="PTHR37423">
    <property type="entry name" value="SOLUBLE LYTIC MUREIN TRANSGLYCOSYLASE-RELATED"/>
    <property type="match status" value="1"/>
</dbReference>
<feature type="signal peptide" evidence="2">
    <location>
        <begin position="1"/>
        <end position="24"/>
    </location>
</feature>
<name>A0ABT0C0D6_9BACT</name>
<gene>
    <name evidence="4" type="ORF">MUN53_07575</name>
</gene>
<dbReference type="SUPFAM" id="SSF53955">
    <property type="entry name" value="Lysozyme-like"/>
    <property type="match status" value="1"/>
</dbReference>
<feature type="domain" description="Transglycosylase SLT" evidence="3">
    <location>
        <begin position="97"/>
        <end position="198"/>
    </location>
</feature>
<dbReference type="PROSITE" id="PS51257">
    <property type="entry name" value="PROKAR_LIPOPROTEIN"/>
    <property type="match status" value="1"/>
</dbReference>
<sequence>MKTKIMSVLAVCLLFFFACISVCSDDSATIKREKPVVPSMIMTPEIPDQIDFCGQSIDLTRYNMHEGIDRELSSFCYLHATTMLNFKRANRYFPIIEPILKEYGVPTDFKYLAVIESNLDPRVKSPARAVGMWQFMEGTARDYGLTITTTVDERSHVEKSTIAACKYLKDAYAKYGDWVAVASSYNAGMGRISGELSKQDVESSLDLWLVEETTRYVYRILAIKLIFENPYRYGFVLRERDLYKPINCKSVEVSSDIPDLASFAKNQGITYADLKRFNPWLRDRKLVTAGKTYELLIPQVNDMFYKTPNEKVYNRNWLAE</sequence>
<dbReference type="Pfam" id="PF01464">
    <property type="entry name" value="SLT"/>
    <property type="match status" value="1"/>
</dbReference>
<dbReference type="EMBL" id="JAKZMM010000015">
    <property type="protein sequence ID" value="MCJ2380467.1"/>
    <property type="molecule type" value="Genomic_DNA"/>
</dbReference>
<dbReference type="PROSITE" id="PS00922">
    <property type="entry name" value="TRANSGLYCOSYLASE"/>
    <property type="match status" value="1"/>
</dbReference>
<comment type="caution">
    <text evidence="4">The sequence shown here is derived from an EMBL/GenBank/DDBJ whole genome shotgun (WGS) entry which is preliminary data.</text>
</comment>